<proteinExistence type="predicted"/>
<dbReference type="Gene3D" id="2.60.40.10">
    <property type="entry name" value="Immunoglobulins"/>
    <property type="match status" value="2"/>
</dbReference>
<evidence type="ECO:0000256" key="8">
    <source>
        <dbReference type="ARBA" id="ARBA00023157"/>
    </source>
</evidence>
<feature type="chain" id="PRO_5045019639" evidence="10">
    <location>
        <begin position="24"/>
        <end position="717"/>
    </location>
</feature>
<evidence type="ECO:0000256" key="6">
    <source>
        <dbReference type="ARBA" id="ARBA00022989"/>
    </source>
</evidence>
<dbReference type="Pfam" id="PF13855">
    <property type="entry name" value="LRR_8"/>
    <property type="match status" value="3"/>
</dbReference>
<dbReference type="InterPro" id="IPR001611">
    <property type="entry name" value="Leu-rich_rpt"/>
</dbReference>
<dbReference type="CDD" id="cd00063">
    <property type="entry name" value="FN3"/>
    <property type="match status" value="1"/>
</dbReference>
<organism evidence="12 14">
    <name type="scientific">Octopus sinensis</name>
    <name type="common">East Asian common octopus</name>
    <dbReference type="NCBI Taxonomy" id="2607531"/>
    <lineage>
        <taxon>Eukaryota</taxon>
        <taxon>Metazoa</taxon>
        <taxon>Spiralia</taxon>
        <taxon>Lophotrochozoa</taxon>
        <taxon>Mollusca</taxon>
        <taxon>Cephalopoda</taxon>
        <taxon>Coleoidea</taxon>
        <taxon>Octopodiformes</taxon>
        <taxon>Octopoda</taxon>
        <taxon>Incirrata</taxon>
        <taxon>Octopodidae</taxon>
        <taxon>Octopus</taxon>
    </lineage>
</organism>
<dbReference type="PRINTS" id="PR00019">
    <property type="entry name" value="LEURICHRPT"/>
</dbReference>
<evidence type="ECO:0000313" key="13">
    <source>
        <dbReference type="RefSeq" id="XP_029634809.1"/>
    </source>
</evidence>
<comment type="subcellular location">
    <subcellularLocation>
        <location evidence="1">Membrane</location>
        <topology evidence="1">Single-pass membrane protein</topology>
    </subcellularLocation>
</comment>
<dbReference type="InterPro" id="IPR032675">
    <property type="entry name" value="LRR_dom_sf"/>
</dbReference>
<keyword evidence="4 10" id="KW-0732">Signal</keyword>
<sequence length="717" mass="81029">MRSPVYSLLGVLSLITIINSVHGIKSNRDNITSNQVLAPNPQPIRDNPLRNPWTTHCATNCTCDVVSYANYKNLKTINCSNSNLVSMPNISNNLAEAFLLSKNKFKIVQELPHLKNLKILDLSSSQISKFKSHWQFFLYGLLEVLNLHNNLLKTLQDGAFTGLKNLRVLDLSYNRLHSIGKDAFGGLNNLQVLNLEGNGLTSVNPDWFQRIKSVSELLLSKNDLRKLTDDVFRELPLLSTLNLTGNQIRVIEVNAFRGLSKLCVLNLSNNRLTNIPSQEVRPLPSLDILILDANSFETVKSEEFHHLNISEISLSFLPLLKSIQNNSFHHLPKLTILQMHDNKNLLFIHPTAFSQVPNLQKLYLHNNKLWALPYTLKASLPNCTNIHLYHNPLRCDCNIHWILKELASTGNKSRIEFHDANKIICDFSNNKTLLSKIRVNEIPESCPPTTLPSFPKHFETSIGEPISLECLAIGVPLPQIHWLVGKGAKKNQTNPEKQTEINNGLYYVRFARLNNSGSYKCVAENIKGNDTRSASVEVLSGRLNIITGKTSNTYITIILNGSESLMLLDKYQIHYKESVKDSEYNVIYLKSRMHRCTITGLKPHTMYELCILYQINSELLKLHCINVTTKLEGDKSGITKIVDVKVVMGIIVAISVTLTVICFIAVAKRFRKRKEYEEPFGHDRMEPLSHIPLENLYHPPSTPICSSRTSLISHSQA</sequence>
<evidence type="ECO:0000313" key="12">
    <source>
        <dbReference type="Proteomes" id="UP000515154"/>
    </source>
</evidence>
<dbReference type="KEGG" id="osn:115210381"/>
<evidence type="ECO:0000256" key="4">
    <source>
        <dbReference type="ARBA" id="ARBA00022729"/>
    </source>
</evidence>
<dbReference type="SMART" id="SM00408">
    <property type="entry name" value="IGc2"/>
    <property type="match status" value="1"/>
</dbReference>
<dbReference type="Proteomes" id="UP000515154">
    <property type="component" value="Linkage group LG4"/>
</dbReference>
<dbReference type="InterPro" id="IPR013783">
    <property type="entry name" value="Ig-like_fold"/>
</dbReference>
<dbReference type="SMART" id="SM00369">
    <property type="entry name" value="LRR_TYP"/>
    <property type="match status" value="10"/>
</dbReference>
<dbReference type="InterPro" id="IPR050541">
    <property type="entry name" value="LRR_TM_domain-containing"/>
</dbReference>
<dbReference type="GO" id="GO:0005886">
    <property type="term" value="C:plasma membrane"/>
    <property type="evidence" value="ECO:0007669"/>
    <property type="project" value="TreeGrafter"/>
</dbReference>
<dbReference type="SUPFAM" id="SSF48726">
    <property type="entry name" value="Immunoglobulin"/>
    <property type="match status" value="1"/>
</dbReference>
<accession>A0A6P7S9F8</accession>
<dbReference type="InterPro" id="IPR003598">
    <property type="entry name" value="Ig_sub2"/>
</dbReference>
<evidence type="ECO:0000256" key="10">
    <source>
        <dbReference type="SAM" id="SignalP"/>
    </source>
</evidence>
<dbReference type="RefSeq" id="XP_029634810.1">
    <property type="nucleotide sequence ID" value="XM_029778950.2"/>
</dbReference>
<dbReference type="SUPFAM" id="SSF52058">
    <property type="entry name" value="L domain-like"/>
    <property type="match status" value="1"/>
</dbReference>
<dbReference type="InterPro" id="IPR003591">
    <property type="entry name" value="Leu-rich_rpt_typical-subtyp"/>
</dbReference>
<keyword evidence="12" id="KW-1185">Reference proteome</keyword>
<dbReference type="Pfam" id="PF07679">
    <property type="entry name" value="I-set"/>
    <property type="match status" value="1"/>
</dbReference>
<dbReference type="PROSITE" id="PS51450">
    <property type="entry name" value="LRR"/>
    <property type="match status" value="3"/>
</dbReference>
<evidence type="ECO:0000259" key="11">
    <source>
        <dbReference type="PROSITE" id="PS50835"/>
    </source>
</evidence>
<keyword evidence="2" id="KW-0433">Leucine-rich repeat</keyword>
<keyword evidence="6 9" id="KW-1133">Transmembrane helix</keyword>
<keyword evidence="8" id="KW-1015">Disulfide bond</keyword>
<evidence type="ECO:0000256" key="7">
    <source>
        <dbReference type="ARBA" id="ARBA00023136"/>
    </source>
</evidence>
<dbReference type="PANTHER" id="PTHR24369:SF210">
    <property type="entry name" value="CHAOPTIN-RELATED"/>
    <property type="match status" value="1"/>
</dbReference>
<dbReference type="SUPFAM" id="SSF49265">
    <property type="entry name" value="Fibronectin type III"/>
    <property type="match status" value="1"/>
</dbReference>
<dbReference type="PROSITE" id="PS50835">
    <property type="entry name" value="IG_LIKE"/>
    <property type="match status" value="1"/>
</dbReference>
<keyword evidence="3 9" id="KW-0812">Transmembrane</keyword>
<gene>
    <name evidence="13 14" type="primary">LOC115210381</name>
</gene>
<evidence type="ECO:0000256" key="3">
    <source>
        <dbReference type="ARBA" id="ARBA00022692"/>
    </source>
</evidence>
<dbReference type="InterPro" id="IPR007110">
    <property type="entry name" value="Ig-like_dom"/>
</dbReference>
<evidence type="ECO:0000313" key="14">
    <source>
        <dbReference type="RefSeq" id="XP_029634810.1"/>
    </source>
</evidence>
<feature type="domain" description="Ig-like" evidence="11">
    <location>
        <begin position="447"/>
        <end position="537"/>
    </location>
</feature>
<dbReference type="AlphaFoldDB" id="A0A6P7S9F8"/>
<name>A0A6P7S9F8_9MOLL</name>
<dbReference type="InterPro" id="IPR003961">
    <property type="entry name" value="FN3_dom"/>
</dbReference>
<evidence type="ECO:0000256" key="5">
    <source>
        <dbReference type="ARBA" id="ARBA00022737"/>
    </source>
</evidence>
<feature type="signal peptide" evidence="10">
    <location>
        <begin position="1"/>
        <end position="23"/>
    </location>
</feature>
<protein>
    <submittedName>
        <fullName evidence="13 14">Leucine-rich repeat neuronal protein 1</fullName>
    </submittedName>
</protein>
<dbReference type="SMART" id="SM00409">
    <property type="entry name" value="IG"/>
    <property type="match status" value="1"/>
</dbReference>
<feature type="transmembrane region" description="Helical" evidence="9">
    <location>
        <begin position="646"/>
        <end position="667"/>
    </location>
</feature>
<evidence type="ECO:0000256" key="1">
    <source>
        <dbReference type="ARBA" id="ARBA00004167"/>
    </source>
</evidence>
<reference evidence="13 14" key="1">
    <citation type="submission" date="2025-08" db="UniProtKB">
        <authorList>
            <consortium name="RefSeq"/>
        </authorList>
    </citation>
    <scope>IDENTIFICATION</scope>
</reference>
<dbReference type="InterPro" id="IPR003599">
    <property type="entry name" value="Ig_sub"/>
</dbReference>
<keyword evidence="7 9" id="KW-0472">Membrane</keyword>
<keyword evidence="5" id="KW-0677">Repeat</keyword>
<evidence type="ECO:0000256" key="9">
    <source>
        <dbReference type="SAM" id="Phobius"/>
    </source>
</evidence>
<dbReference type="PANTHER" id="PTHR24369">
    <property type="entry name" value="ANTIGEN BSP, PUTATIVE-RELATED"/>
    <property type="match status" value="1"/>
</dbReference>
<dbReference type="FunFam" id="3.80.10.10:FF:001164">
    <property type="entry name" value="GH01279p"/>
    <property type="match status" value="1"/>
</dbReference>
<dbReference type="RefSeq" id="XP_029634809.1">
    <property type="nucleotide sequence ID" value="XM_029778949.2"/>
</dbReference>
<dbReference type="InterPro" id="IPR036116">
    <property type="entry name" value="FN3_sf"/>
</dbReference>
<dbReference type="Gene3D" id="3.80.10.10">
    <property type="entry name" value="Ribonuclease Inhibitor"/>
    <property type="match status" value="4"/>
</dbReference>
<dbReference type="InterPro" id="IPR036179">
    <property type="entry name" value="Ig-like_dom_sf"/>
</dbReference>
<dbReference type="InterPro" id="IPR013098">
    <property type="entry name" value="Ig_I-set"/>
</dbReference>
<evidence type="ECO:0000256" key="2">
    <source>
        <dbReference type="ARBA" id="ARBA00022614"/>
    </source>
</evidence>